<dbReference type="PANTHER" id="PTHR45918">
    <property type="entry name" value="ALPHA-1,3/1,6-MANNOSYLTRANSFERASE ALG2"/>
    <property type="match status" value="1"/>
</dbReference>
<dbReference type="Pfam" id="PF00534">
    <property type="entry name" value="Glycos_transf_1"/>
    <property type="match status" value="1"/>
</dbReference>
<organism evidence="15 16">
    <name type="scientific">Jaminaea rosea</name>
    <dbReference type="NCBI Taxonomy" id="1569628"/>
    <lineage>
        <taxon>Eukaryota</taxon>
        <taxon>Fungi</taxon>
        <taxon>Dikarya</taxon>
        <taxon>Basidiomycota</taxon>
        <taxon>Ustilaginomycotina</taxon>
        <taxon>Exobasidiomycetes</taxon>
        <taxon>Microstromatales</taxon>
        <taxon>Microstromatales incertae sedis</taxon>
        <taxon>Jaminaea</taxon>
    </lineage>
</organism>
<dbReference type="Proteomes" id="UP000245884">
    <property type="component" value="Unassembled WGS sequence"/>
</dbReference>
<keyword evidence="6 12" id="KW-0812">Transmembrane</keyword>
<evidence type="ECO:0000256" key="7">
    <source>
        <dbReference type="ARBA" id="ARBA00022824"/>
    </source>
</evidence>
<evidence type="ECO:0000256" key="4">
    <source>
        <dbReference type="ARBA" id="ARBA00022676"/>
    </source>
</evidence>
<proteinExistence type="inferred from homology"/>
<dbReference type="AlphaFoldDB" id="A0A316UZ93"/>
<dbReference type="InterPro" id="IPR001296">
    <property type="entry name" value="Glyco_trans_1"/>
</dbReference>
<comment type="function">
    <text evidence="1 12">Mannosylates Man(2)GlcNAc(2)-dolichol diphosphate and Man(1)GlcNAc(2)-dolichol diphosphate to form Man(3)GlcNAc(2)-dolichol diphosphate.</text>
</comment>
<comment type="catalytic activity">
    <reaction evidence="10 12">
        <text>a beta-D-Man-(1-&gt;4)-beta-D-GlcNAc-(1-&gt;4)-alpha-D-GlcNAc-diphospho-di-trans,poly-cis-dolichol + GDP-alpha-D-mannose = an alpha-D-Man-(1-&gt;3)-beta-D-Man-(1-&gt;4)-beta-D-GlcNAc-(1-&gt;4)-alpha-D-GlcNAc-diphospho-di-trans,poly-cis-dolichol + GDP + H(+)</text>
        <dbReference type="Rhea" id="RHEA:29515"/>
        <dbReference type="Rhea" id="RHEA-COMP:19511"/>
        <dbReference type="Rhea" id="RHEA-COMP:19513"/>
        <dbReference type="ChEBI" id="CHEBI:15378"/>
        <dbReference type="ChEBI" id="CHEBI:57527"/>
        <dbReference type="ChEBI" id="CHEBI:58189"/>
        <dbReference type="ChEBI" id="CHEBI:58472"/>
        <dbReference type="ChEBI" id="CHEBI:132510"/>
        <dbReference type="EC" id="2.4.1.132"/>
    </reaction>
    <physiologicalReaction direction="left-to-right" evidence="10 12">
        <dbReference type="Rhea" id="RHEA:29516"/>
    </physiologicalReaction>
</comment>
<dbReference type="STRING" id="1569628.A0A316UZ93"/>
<evidence type="ECO:0000313" key="15">
    <source>
        <dbReference type="EMBL" id="PWN30609.1"/>
    </source>
</evidence>
<comment type="subcellular location">
    <subcellularLocation>
        <location evidence="2 12">Endoplasmic reticulum membrane</location>
    </subcellularLocation>
</comment>
<comment type="catalytic activity">
    <reaction evidence="11 12">
        <text>an alpha-D-Man-(1-&gt;3)-beta-D-Man-(1-&gt;4)-beta-D-GlcNAc-(1-&gt;4)-alpha-D-GlcNAc-diphospho-di-trans,poly-cis-dolichol + GDP-alpha-D-mannose = an alpha-D-Man-(1-&gt;3)-[alpha-D-Man-(1-&gt;6)]-beta-D-Man-(1-&gt;4)-beta-D-GlcNAc-(1-&gt;4)-alpha-D-GlcNAc-diphospho-di-trans,poly-cis-dolichol + GDP + H(+)</text>
        <dbReference type="Rhea" id="RHEA:29519"/>
        <dbReference type="Rhea" id="RHEA-COMP:19513"/>
        <dbReference type="Rhea" id="RHEA-COMP:19515"/>
        <dbReference type="ChEBI" id="CHEBI:15378"/>
        <dbReference type="ChEBI" id="CHEBI:57527"/>
        <dbReference type="ChEBI" id="CHEBI:58189"/>
        <dbReference type="ChEBI" id="CHEBI:132510"/>
        <dbReference type="ChEBI" id="CHEBI:132511"/>
        <dbReference type="EC" id="2.4.1.257"/>
    </reaction>
    <physiologicalReaction direction="left-to-right" evidence="11 12">
        <dbReference type="Rhea" id="RHEA:29520"/>
    </physiologicalReaction>
</comment>
<accession>A0A316UZ93</accession>
<evidence type="ECO:0000256" key="2">
    <source>
        <dbReference type="ARBA" id="ARBA00004586"/>
    </source>
</evidence>
<dbReference type="GeneID" id="37029102"/>
<evidence type="ECO:0000256" key="8">
    <source>
        <dbReference type="ARBA" id="ARBA00022989"/>
    </source>
</evidence>
<keyword evidence="16" id="KW-1185">Reference proteome</keyword>
<evidence type="ECO:0000256" key="10">
    <source>
        <dbReference type="ARBA" id="ARBA00045103"/>
    </source>
</evidence>
<evidence type="ECO:0000259" key="13">
    <source>
        <dbReference type="Pfam" id="PF00534"/>
    </source>
</evidence>
<name>A0A316UZ93_9BASI</name>
<reference evidence="15 16" key="1">
    <citation type="journal article" date="2018" name="Mol. Biol. Evol.">
        <title>Broad Genomic Sampling Reveals a Smut Pathogenic Ancestry of the Fungal Clade Ustilaginomycotina.</title>
        <authorList>
            <person name="Kijpornyongpan T."/>
            <person name="Mondo S.J."/>
            <person name="Barry K."/>
            <person name="Sandor L."/>
            <person name="Lee J."/>
            <person name="Lipzen A."/>
            <person name="Pangilinan J."/>
            <person name="LaButti K."/>
            <person name="Hainaut M."/>
            <person name="Henrissat B."/>
            <person name="Grigoriev I.V."/>
            <person name="Spatafora J.W."/>
            <person name="Aime M.C."/>
        </authorList>
    </citation>
    <scope>NUCLEOTIDE SEQUENCE [LARGE SCALE GENOMIC DNA]</scope>
    <source>
        <strain evidence="15 16">MCA 5214</strain>
    </source>
</reference>
<evidence type="ECO:0000256" key="9">
    <source>
        <dbReference type="ARBA" id="ARBA00023136"/>
    </source>
</evidence>
<evidence type="ECO:0000256" key="6">
    <source>
        <dbReference type="ARBA" id="ARBA00022692"/>
    </source>
</evidence>
<comment type="similarity">
    <text evidence="12">Belongs to the glycosyltransferase group 1 family.</text>
</comment>
<dbReference type="OrthoDB" id="448893at2759"/>
<dbReference type="UniPathway" id="UPA00378"/>
<dbReference type="EMBL" id="KZ819662">
    <property type="protein sequence ID" value="PWN30609.1"/>
    <property type="molecule type" value="Genomic_DNA"/>
</dbReference>
<dbReference type="InterPro" id="IPR027054">
    <property type="entry name" value="ALG2"/>
</dbReference>
<evidence type="ECO:0000259" key="14">
    <source>
        <dbReference type="Pfam" id="PF13439"/>
    </source>
</evidence>
<evidence type="ECO:0000313" key="16">
    <source>
        <dbReference type="Proteomes" id="UP000245884"/>
    </source>
</evidence>
<keyword evidence="8 12" id="KW-1133">Transmembrane helix</keyword>
<keyword evidence="4 12" id="KW-0328">Glycosyltransferase</keyword>
<feature type="domain" description="Glycosyltransferase subfamily 4-like N-terminal" evidence="14">
    <location>
        <begin position="20"/>
        <end position="233"/>
    </location>
</feature>
<evidence type="ECO:0000256" key="11">
    <source>
        <dbReference type="ARBA" id="ARBA00045104"/>
    </source>
</evidence>
<dbReference type="EC" id="2.4.1.132" evidence="12"/>
<feature type="transmembrane region" description="Helical" evidence="12">
    <location>
        <begin position="513"/>
        <end position="533"/>
    </location>
</feature>
<dbReference type="GO" id="GO:0004378">
    <property type="term" value="F:GDP-Man:Man(1)GlcNAc(2)-PP-Dol alpha-1,3-mannosyltransferase activity"/>
    <property type="evidence" value="ECO:0007669"/>
    <property type="project" value="UniProtKB-UniRule"/>
</dbReference>
<keyword evidence="7 12" id="KW-0256">Endoplasmic reticulum</keyword>
<feature type="domain" description="Glycosyl transferase family 1" evidence="13">
    <location>
        <begin position="267"/>
        <end position="479"/>
    </location>
</feature>
<sequence>MDQTPERRLRVGIIHPDLGIGGAERLVVDTAVELQNKGHIVEIFTSYFDPKRCFEPARDGTLKVHHMKTLIPRSLGGMFHSIFSILQQLSLVLQMLLSILMFHYPGTIPKWLFRALSSAPALEPFDVFLMDQQSFGVPWVKILGFTRVVFYCHFPDKELSNTIAKQKAIARGDSGPSAFRQLYRLPLDLIEEGTMDYADKIMVNSEFTSKHFIKSFYRLRRAPRVVYPGINLSSFESKAVVKSVGKLMANSDVMTPIQKGIHEIVTDGSRPLLLSINRFEAKKNVALALDAFAGMNKELTGSQRAKNHRLILAGGYDRRVKDNIDTLNELQKQATDLGLNHITLFYDPAPFEPPASMPREGELEQASVIFLPSLPGPLLNTLLVNASIEVLLYTPTDEHFGIVPLEAMACGIPVLATNTGGPVESIVDAGWDGAAKRFTNEAGTGLLRHPTKNVWTGAIVAMLSMSEAERARISKAARQRVKDKFSVEAMGSHIESVIIEAEGKGRVTLEEGMLQWASSIGVFLLMMFAYVWMLRGMNQARAAAGLV</sequence>
<dbReference type="Gene3D" id="3.40.50.2000">
    <property type="entry name" value="Glycogen Phosphorylase B"/>
    <property type="match status" value="2"/>
</dbReference>
<keyword evidence="5 12" id="KW-0808">Transferase</keyword>
<dbReference type="PANTHER" id="PTHR45918:SF1">
    <property type="entry name" value="ALPHA-1,3_1,6-MANNOSYLTRANSFERASE ALG2"/>
    <property type="match status" value="1"/>
</dbReference>
<evidence type="ECO:0000256" key="3">
    <source>
        <dbReference type="ARBA" id="ARBA00004922"/>
    </source>
</evidence>
<dbReference type="InterPro" id="IPR028098">
    <property type="entry name" value="Glyco_trans_4-like_N"/>
</dbReference>
<dbReference type="SUPFAM" id="SSF53756">
    <property type="entry name" value="UDP-Glycosyltransferase/glycogen phosphorylase"/>
    <property type="match status" value="1"/>
</dbReference>
<evidence type="ECO:0000256" key="1">
    <source>
        <dbReference type="ARBA" id="ARBA00003142"/>
    </source>
</evidence>
<dbReference type="Pfam" id="PF13439">
    <property type="entry name" value="Glyco_transf_4"/>
    <property type="match status" value="1"/>
</dbReference>
<dbReference type="GO" id="GO:0005789">
    <property type="term" value="C:endoplasmic reticulum membrane"/>
    <property type="evidence" value="ECO:0007669"/>
    <property type="project" value="UniProtKB-SubCell"/>
</dbReference>
<evidence type="ECO:0000256" key="12">
    <source>
        <dbReference type="RuleBase" id="RU367136"/>
    </source>
</evidence>
<gene>
    <name evidence="15" type="ORF">BDZ90DRAFT_235938</name>
</gene>
<evidence type="ECO:0000256" key="5">
    <source>
        <dbReference type="ARBA" id="ARBA00022679"/>
    </source>
</evidence>
<dbReference type="EC" id="2.4.1.257" evidence="12"/>
<comment type="pathway">
    <text evidence="3 12">Protein modification; protein glycosylation.</text>
</comment>
<dbReference type="GO" id="GO:0102704">
    <property type="term" value="F:GDP-Man:Man(2)GlcNAc(2)-PP-Dol alpha-1,6-mannosyltransferase activity"/>
    <property type="evidence" value="ECO:0007669"/>
    <property type="project" value="UniProtKB-UniRule"/>
</dbReference>
<protein>
    <recommendedName>
        <fullName evidence="12">Alpha-1,3/1,6-mannosyltransferase ALG2</fullName>
        <ecNumber evidence="12">2.4.1.132</ecNumber>
        <ecNumber evidence="12">2.4.1.257</ecNumber>
    </recommendedName>
    <alternativeName>
        <fullName evidence="12">GDP-Man:Man(1)GlcNAc(2)-PP-Dol alpha-1,3-mannosyltransferase</fullName>
    </alternativeName>
</protein>
<dbReference type="RefSeq" id="XP_025365221.1">
    <property type="nucleotide sequence ID" value="XM_025507279.1"/>
</dbReference>
<keyword evidence="9 12" id="KW-0472">Membrane</keyword>